<comment type="catalytic activity">
    <reaction evidence="2">
        <text>2 GTP = 3',3'-c-di-GMP + 2 diphosphate</text>
        <dbReference type="Rhea" id="RHEA:24898"/>
        <dbReference type="ChEBI" id="CHEBI:33019"/>
        <dbReference type="ChEBI" id="CHEBI:37565"/>
        <dbReference type="ChEBI" id="CHEBI:58805"/>
        <dbReference type="EC" id="2.7.7.65"/>
    </reaction>
</comment>
<dbReference type="GO" id="GO:0043709">
    <property type="term" value="P:cell adhesion involved in single-species biofilm formation"/>
    <property type="evidence" value="ECO:0007669"/>
    <property type="project" value="TreeGrafter"/>
</dbReference>
<dbReference type="GO" id="GO:0052621">
    <property type="term" value="F:diguanylate cyclase activity"/>
    <property type="evidence" value="ECO:0007669"/>
    <property type="project" value="UniProtKB-EC"/>
</dbReference>
<dbReference type="EMBL" id="JAVRAF010000035">
    <property type="protein sequence ID" value="MDX8305893.1"/>
    <property type="molecule type" value="Genomic_DNA"/>
</dbReference>
<dbReference type="Pfam" id="PF00990">
    <property type="entry name" value="GGDEF"/>
    <property type="match status" value="1"/>
</dbReference>
<evidence type="ECO:0000256" key="2">
    <source>
        <dbReference type="ARBA" id="ARBA00034247"/>
    </source>
</evidence>
<dbReference type="NCBIfam" id="TIGR00254">
    <property type="entry name" value="GGDEF"/>
    <property type="match status" value="1"/>
</dbReference>
<feature type="domain" description="HAMP" evidence="6">
    <location>
        <begin position="308"/>
        <end position="362"/>
    </location>
</feature>
<dbReference type="PROSITE" id="PS50885">
    <property type="entry name" value="HAMP"/>
    <property type="match status" value="1"/>
</dbReference>
<evidence type="ECO:0000259" key="4">
    <source>
        <dbReference type="PROSITE" id="PS50112"/>
    </source>
</evidence>
<dbReference type="InterPro" id="IPR000014">
    <property type="entry name" value="PAS"/>
</dbReference>
<dbReference type="CDD" id="cd06225">
    <property type="entry name" value="HAMP"/>
    <property type="match status" value="1"/>
</dbReference>
<dbReference type="InterPro" id="IPR000160">
    <property type="entry name" value="GGDEF_dom"/>
</dbReference>
<dbReference type="AlphaFoldDB" id="A0AAW9FQW3"/>
<feature type="domain" description="GGDEF" evidence="7">
    <location>
        <begin position="530"/>
        <end position="666"/>
    </location>
</feature>
<dbReference type="PANTHER" id="PTHR45138:SF9">
    <property type="entry name" value="DIGUANYLATE CYCLASE DGCM-RELATED"/>
    <property type="match status" value="1"/>
</dbReference>
<dbReference type="PROSITE" id="PS50887">
    <property type="entry name" value="GGDEF"/>
    <property type="match status" value="1"/>
</dbReference>
<evidence type="ECO:0000256" key="3">
    <source>
        <dbReference type="SAM" id="Phobius"/>
    </source>
</evidence>
<dbReference type="GO" id="GO:0007165">
    <property type="term" value="P:signal transduction"/>
    <property type="evidence" value="ECO:0007669"/>
    <property type="project" value="InterPro"/>
</dbReference>
<evidence type="ECO:0000259" key="6">
    <source>
        <dbReference type="PROSITE" id="PS50885"/>
    </source>
</evidence>
<dbReference type="RefSeq" id="WP_320203926.1">
    <property type="nucleotide sequence ID" value="NZ_CP192782.1"/>
</dbReference>
<dbReference type="CDD" id="cd01949">
    <property type="entry name" value="GGDEF"/>
    <property type="match status" value="1"/>
</dbReference>
<protein>
    <recommendedName>
        <fullName evidence="1">diguanylate cyclase</fullName>
        <ecNumber evidence="1">2.7.7.65</ecNumber>
    </recommendedName>
</protein>
<sequence>MIIFCHLGVRSRMIALISAAIVPFAAVIGVGIAYSYDEADKDARQTVAYNAQLGAARFSRLFLDAKVVLGTLRGMPPLQTQDRPRCDTFIQKVLSNQPMFVTMGIINADGNVVCHNKPEANGKFGDQDLSAKMENAFPDELIVGRFMIGPVSKKPTVAVAMRVPDSPTGERLSVFGSLNLERFEQLAQSIAGQTNHTVALIETSSQRVLVRWPNIVPFGTAFPEHPLIKAILHKPDGGTTFSFGFDDVPRFFGFAPVADAVGSNLAVTLGLPEDEAFLTVKERSDWALAVSIAAFLIAIGLTAAIAYFTQLRPIRRLLQMSERIGNGDFGTPVSVERWQAMEFRGLASSLNKSAEKLAFALEAERKTVESERRFRLVTDNTADMITTVDQSGNRTFVSGACRDILGYEPDELIGQNPLALVLNEDRPLAASFFERLKTAKAGLNEQYRVCRRDGVILWVEVSGRRMADDSGAVFTMRNISKRKTVEAELEAANDQLSRLATTDELTGLNNRREFNRVLEIETKRNQRDGSDLCLLLIDVDRFKPFNDIYGHPEGDACLAQVAAAISGALRRPGDFCARYGGEEFVVILPNTPQDGARDRADKIRQAVAGLNILHEASETGHVTISVGLASTSKRIQLAGPVLLKRADEALYTAKASGRNRVVTSDETKLTALKSDDRR</sequence>
<evidence type="ECO:0000256" key="1">
    <source>
        <dbReference type="ARBA" id="ARBA00012528"/>
    </source>
</evidence>
<evidence type="ECO:0000259" key="7">
    <source>
        <dbReference type="PROSITE" id="PS50887"/>
    </source>
</evidence>
<accession>A0AAW9FQW3</accession>
<dbReference type="SMART" id="SM00267">
    <property type="entry name" value="GGDEF"/>
    <property type="match status" value="1"/>
</dbReference>
<keyword evidence="3" id="KW-0812">Transmembrane</keyword>
<dbReference type="NCBIfam" id="TIGR00229">
    <property type="entry name" value="sensory_box"/>
    <property type="match status" value="1"/>
</dbReference>
<feature type="domain" description="PAC" evidence="5">
    <location>
        <begin position="443"/>
        <end position="491"/>
    </location>
</feature>
<keyword evidence="8" id="KW-0548">Nucleotidyltransferase</keyword>
<dbReference type="Gene3D" id="3.30.70.270">
    <property type="match status" value="1"/>
</dbReference>
<dbReference type="InterPro" id="IPR029787">
    <property type="entry name" value="Nucleotide_cyclase"/>
</dbReference>
<feature type="domain" description="PAS" evidence="4">
    <location>
        <begin position="370"/>
        <end position="425"/>
    </location>
</feature>
<dbReference type="InterPro" id="IPR050469">
    <property type="entry name" value="Diguanylate_Cyclase"/>
</dbReference>
<dbReference type="SUPFAM" id="SSF55785">
    <property type="entry name" value="PYP-like sensor domain (PAS domain)"/>
    <property type="match status" value="1"/>
</dbReference>
<dbReference type="Gene3D" id="3.30.450.20">
    <property type="entry name" value="PAS domain"/>
    <property type="match status" value="3"/>
</dbReference>
<dbReference type="CDD" id="cd00130">
    <property type="entry name" value="PAS"/>
    <property type="match status" value="1"/>
</dbReference>
<feature type="transmembrane region" description="Helical" evidence="3">
    <location>
        <begin position="12"/>
        <end position="36"/>
    </location>
</feature>
<proteinExistence type="predicted"/>
<dbReference type="InterPro" id="IPR000700">
    <property type="entry name" value="PAS-assoc_C"/>
</dbReference>
<name>A0AAW9FQW3_9HYPH</name>
<dbReference type="Pfam" id="PF08447">
    <property type="entry name" value="PAS_3"/>
    <property type="match status" value="1"/>
</dbReference>
<dbReference type="EC" id="2.7.7.65" evidence="1"/>
<keyword evidence="3" id="KW-0472">Membrane</keyword>
<dbReference type="FunFam" id="3.30.70.270:FF:000001">
    <property type="entry name" value="Diguanylate cyclase domain protein"/>
    <property type="match status" value="1"/>
</dbReference>
<organism evidence="8">
    <name type="scientific">Agrobacterium rosae</name>
    <dbReference type="NCBI Taxonomy" id="1972867"/>
    <lineage>
        <taxon>Bacteria</taxon>
        <taxon>Pseudomonadati</taxon>
        <taxon>Pseudomonadota</taxon>
        <taxon>Alphaproteobacteria</taxon>
        <taxon>Hyphomicrobiales</taxon>
        <taxon>Rhizobiaceae</taxon>
        <taxon>Rhizobium/Agrobacterium group</taxon>
        <taxon>Agrobacterium</taxon>
    </lineage>
</organism>
<evidence type="ECO:0000259" key="5">
    <source>
        <dbReference type="PROSITE" id="PS50113"/>
    </source>
</evidence>
<keyword evidence="8" id="KW-0808">Transferase</keyword>
<dbReference type="CDD" id="cd12915">
    <property type="entry name" value="PDC2_DGC_like"/>
    <property type="match status" value="1"/>
</dbReference>
<dbReference type="InterPro" id="IPR035965">
    <property type="entry name" value="PAS-like_dom_sf"/>
</dbReference>
<reference evidence="8" key="1">
    <citation type="journal article" date="2023" name="Phytobiomes J">
        <title>Deciphering the key players within the bacterial microbiota associated with aerial crown gall tumors on rhododendron: Insights into the gallobiome.</title>
        <authorList>
            <person name="Kuzmanovic N."/>
            <person name="Nesme J."/>
            <person name="Wolf J."/>
            <person name="Neumann-Schaal M."/>
            <person name="Petersen J."/>
            <person name="Fernandez-Gnecco G."/>
            <person name="Sproeer C."/>
            <person name="Bunk B."/>
            <person name="Overmann J."/>
            <person name="Sorensen S.J."/>
            <person name="Idczak E."/>
            <person name="Smalla K."/>
        </authorList>
    </citation>
    <scope>NUCLEOTIDE SEQUENCE</scope>
    <source>
        <strain evidence="8">Rho-11.1</strain>
    </source>
</reference>
<dbReference type="GO" id="GO:1902201">
    <property type="term" value="P:negative regulation of bacterial-type flagellum-dependent cell motility"/>
    <property type="evidence" value="ECO:0007669"/>
    <property type="project" value="TreeGrafter"/>
</dbReference>
<dbReference type="InterPro" id="IPR043128">
    <property type="entry name" value="Rev_trsase/Diguanyl_cyclase"/>
</dbReference>
<evidence type="ECO:0000313" key="8">
    <source>
        <dbReference type="EMBL" id="MDX8305893.1"/>
    </source>
</evidence>
<feature type="transmembrane region" description="Helical" evidence="3">
    <location>
        <begin position="286"/>
        <end position="308"/>
    </location>
</feature>
<dbReference type="SMART" id="SM00091">
    <property type="entry name" value="PAS"/>
    <property type="match status" value="1"/>
</dbReference>
<comment type="caution">
    <text evidence="8">The sequence shown here is derived from an EMBL/GenBank/DDBJ whole genome shotgun (WGS) entry which is preliminary data.</text>
</comment>
<dbReference type="InterPro" id="IPR003660">
    <property type="entry name" value="HAMP_dom"/>
</dbReference>
<dbReference type="Gene3D" id="6.10.340.10">
    <property type="match status" value="1"/>
</dbReference>
<gene>
    <name evidence="8" type="ORF">RMR22_27115</name>
</gene>
<dbReference type="SUPFAM" id="SSF55073">
    <property type="entry name" value="Nucleotide cyclase"/>
    <property type="match status" value="1"/>
</dbReference>
<keyword evidence="3" id="KW-1133">Transmembrane helix</keyword>
<dbReference type="GO" id="GO:0005886">
    <property type="term" value="C:plasma membrane"/>
    <property type="evidence" value="ECO:0007669"/>
    <property type="project" value="TreeGrafter"/>
</dbReference>
<dbReference type="PANTHER" id="PTHR45138">
    <property type="entry name" value="REGULATORY COMPONENTS OF SENSORY TRANSDUCTION SYSTEM"/>
    <property type="match status" value="1"/>
</dbReference>
<dbReference type="InterPro" id="IPR013655">
    <property type="entry name" value="PAS_fold_3"/>
</dbReference>
<dbReference type="SMART" id="SM00304">
    <property type="entry name" value="HAMP"/>
    <property type="match status" value="1"/>
</dbReference>
<dbReference type="PROSITE" id="PS50113">
    <property type="entry name" value="PAC"/>
    <property type="match status" value="1"/>
</dbReference>
<dbReference type="PROSITE" id="PS50112">
    <property type="entry name" value="PAS"/>
    <property type="match status" value="1"/>
</dbReference>